<evidence type="ECO:0000313" key="5">
    <source>
        <dbReference type="Proteomes" id="UP001396334"/>
    </source>
</evidence>
<dbReference type="Proteomes" id="UP001396334">
    <property type="component" value="Unassembled WGS sequence"/>
</dbReference>
<keyword evidence="1" id="KW-0689">Ribosomal protein</keyword>
<evidence type="ECO:0000313" key="4">
    <source>
        <dbReference type="EMBL" id="KAK9020035.1"/>
    </source>
</evidence>
<protein>
    <recommendedName>
        <fullName evidence="3">30S ribosomal protein S16, chloroplastic</fullName>
    </recommendedName>
</protein>
<accession>A0ABR2S477</accession>
<gene>
    <name evidence="4" type="ORF">V6N11_054533</name>
</gene>
<evidence type="ECO:0000256" key="1">
    <source>
        <dbReference type="ARBA" id="ARBA00022980"/>
    </source>
</evidence>
<organism evidence="4 5">
    <name type="scientific">Hibiscus sabdariffa</name>
    <name type="common">roselle</name>
    <dbReference type="NCBI Taxonomy" id="183260"/>
    <lineage>
        <taxon>Eukaryota</taxon>
        <taxon>Viridiplantae</taxon>
        <taxon>Streptophyta</taxon>
        <taxon>Embryophyta</taxon>
        <taxon>Tracheophyta</taxon>
        <taxon>Spermatophyta</taxon>
        <taxon>Magnoliopsida</taxon>
        <taxon>eudicotyledons</taxon>
        <taxon>Gunneridae</taxon>
        <taxon>Pentapetalae</taxon>
        <taxon>rosids</taxon>
        <taxon>malvids</taxon>
        <taxon>Malvales</taxon>
        <taxon>Malvaceae</taxon>
        <taxon>Malvoideae</taxon>
        <taxon>Hibiscus</taxon>
    </lineage>
</organism>
<sequence length="134" mass="13214">MMHPTVPFMLLRLTRVGARGGGGIRLDSSSLSAATVSSLSISPAGVVGVYIGALPLSFCGGGDFGCGVGAGGVGEELVESDPTGLSWGGLGVCSAGAVVPVVAQSSLLHQASRGIEGKKGIPQGFATTFPRNSL</sequence>
<keyword evidence="2" id="KW-0687">Ribonucleoprotein</keyword>
<proteinExistence type="predicted"/>
<evidence type="ECO:0000256" key="3">
    <source>
        <dbReference type="ARBA" id="ARBA00035371"/>
    </source>
</evidence>
<dbReference type="InterPro" id="IPR020592">
    <property type="entry name" value="Ribosomal_bS16_CS"/>
</dbReference>
<reference evidence="4 5" key="1">
    <citation type="journal article" date="2024" name="G3 (Bethesda)">
        <title>Genome assembly of Hibiscus sabdariffa L. provides insights into metabolisms of medicinal natural products.</title>
        <authorList>
            <person name="Kim T."/>
        </authorList>
    </citation>
    <scope>NUCLEOTIDE SEQUENCE [LARGE SCALE GENOMIC DNA]</scope>
    <source>
        <strain evidence="4">TK-2024</strain>
        <tissue evidence="4">Old leaves</tissue>
    </source>
</reference>
<comment type="caution">
    <text evidence="4">The sequence shown here is derived from an EMBL/GenBank/DDBJ whole genome shotgun (WGS) entry which is preliminary data.</text>
</comment>
<name>A0ABR2S477_9ROSI</name>
<dbReference type="PROSITE" id="PS00732">
    <property type="entry name" value="RIBOSOMAL_S16"/>
    <property type="match status" value="1"/>
</dbReference>
<keyword evidence="5" id="KW-1185">Reference proteome</keyword>
<evidence type="ECO:0000256" key="2">
    <source>
        <dbReference type="ARBA" id="ARBA00023274"/>
    </source>
</evidence>
<dbReference type="EMBL" id="JBBPBN010000017">
    <property type="protein sequence ID" value="KAK9020035.1"/>
    <property type="molecule type" value="Genomic_DNA"/>
</dbReference>